<dbReference type="OrthoDB" id="337270at2759"/>
<sequence>MSVLLRGMQPQNAKSAELIRFVPHLLRLRIVWGHNRLKSEGVETFVHEFLPIIRKNNPEVDYMFQRSHTNCDPFVVGEYRWLRFRIRRCSFKTSHQVLAMVEEMSVGGDFRPGRKRGVSTAIPRGLQIWDTETMGHDIYKVYSKWKDDPAEAKEIVNVTDHFAYIHRSIHNCK</sequence>
<dbReference type="EMBL" id="UYYG01000118">
    <property type="protein sequence ID" value="VDN53300.1"/>
    <property type="molecule type" value="Genomic_DNA"/>
</dbReference>
<proteinExistence type="predicted"/>
<reference evidence="4" key="1">
    <citation type="submission" date="2017-02" db="UniProtKB">
        <authorList>
            <consortium name="WormBaseParasite"/>
        </authorList>
    </citation>
    <scope>IDENTIFICATION</scope>
</reference>
<organism evidence="2 4">
    <name type="scientific">Dracunculus medinensis</name>
    <name type="common">Guinea worm</name>
    <dbReference type="NCBI Taxonomy" id="318479"/>
    <lineage>
        <taxon>Eukaryota</taxon>
        <taxon>Metazoa</taxon>
        <taxon>Ecdysozoa</taxon>
        <taxon>Nematoda</taxon>
        <taxon>Chromadorea</taxon>
        <taxon>Rhabditida</taxon>
        <taxon>Spirurina</taxon>
        <taxon>Dracunculoidea</taxon>
        <taxon>Dracunculidae</taxon>
        <taxon>Dracunculus</taxon>
    </lineage>
</organism>
<reference evidence="1 3" key="2">
    <citation type="submission" date="2018-11" db="EMBL/GenBank/DDBJ databases">
        <authorList>
            <consortium name="Pathogen Informatics"/>
        </authorList>
    </citation>
    <scope>NUCLEOTIDE SEQUENCE [LARGE SCALE GENOMIC DNA]</scope>
</reference>
<gene>
    <name evidence="1" type="ORF">DME_LOCUS3273</name>
</gene>
<dbReference type="AlphaFoldDB" id="A0A0N4UNU9"/>
<protein>
    <submittedName>
        <fullName evidence="4">L51_S25_CI-B8 domain-containing protein</fullName>
    </submittedName>
</protein>
<dbReference type="Gene3D" id="3.40.30.10">
    <property type="entry name" value="Glutaredoxin"/>
    <property type="match status" value="1"/>
</dbReference>
<evidence type="ECO:0000313" key="1">
    <source>
        <dbReference type="EMBL" id="VDN53300.1"/>
    </source>
</evidence>
<dbReference type="SUPFAM" id="SSF52833">
    <property type="entry name" value="Thioredoxin-like"/>
    <property type="match status" value="1"/>
</dbReference>
<evidence type="ECO:0000313" key="3">
    <source>
        <dbReference type="Proteomes" id="UP000274756"/>
    </source>
</evidence>
<dbReference type="Proteomes" id="UP000038040">
    <property type="component" value="Unplaced"/>
</dbReference>
<keyword evidence="3" id="KW-1185">Reference proteome</keyword>
<dbReference type="WBParaSite" id="DME_0000960601-mRNA-1">
    <property type="protein sequence ID" value="DME_0000960601-mRNA-1"/>
    <property type="gene ID" value="DME_0000960601"/>
</dbReference>
<accession>A0A0N4UNU9</accession>
<dbReference type="Proteomes" id="UP000274756">
    <property type="component" value="Unassembled WGS sequence"/>
</dbReference>
<evidence type="ECO:0000313" key="4">
    <source>
        <dbReference type="WBParaSite" id="DME_0000960601-mRNA-1"/>
    </source>
</evidence>
<evidence type="ECO:0000313" key="2">
    <source>
        <dbReference type="Proteomes" id="UP000038040"/>
    </source>
</evidence>
<dbReference type="STRING" id="318479.A0A0N4UNU9"/>
<name>A0A0N4UNU9_DRAME</name>
<dbReference type="InterPro" id="IPR036249">
    <property type="entry name" value="Thioredoxin-like_sf"/>
</dbReference>